<comment type="caution">
    <text evidence="1">The sequence shown here is derived from an EMBL/GenBank/DDBJ whole genome shotgun (WGS) entry which is preliminary data.</text>
</comment>
<dbReference type="Proteomes" id="UP000257136">
    <property type="component" value="Unassembled WGS sequence"/>
</dbReference>
<gene>
    <name evidence="1" type="ORF">C8P67_104102</name>
</gene>
<organism evidence="1 2">
    <name type="scientific">Flavobacterium aquicola</name>
    <dbReference type="NCBI Taxonomy" id="1682742"/>
    <lineage>
        <taxon>Bacteria</taxon>
        <taxon>Pseudomonadati</taxon>
        <taxon>Bacteroidota</taxon>
        <taxon>Flavobacteriia</taxon>
        <taxon>Flavobacteriales</taxon>
        <taxon>Flavobacteriaceae</taxon>
        <taxon>Flavobacterium</taxon>
    </lineage>
</organism>
<keyword evidence="2" id="KW-1185">Reference proteome</keyword>
<evidence type="ECO:0000313" key="2">
    <source>
        <dbReference type="Proteomes" id="UP000257136"/>
    </source>
</evidence>
<accession>A0A3E0EMJ4</accession>
<dbReference type="RefSeq" id="WP_394338645.1">
    <property type="nucleotide sequence ID" value="NZ_QUNI01000004.1"/>
</dbReference>
<proteinExistence type="predicted"/>
<evidence type="ECO:0008006" key="3">
    <source>
        <dbReference type="Google" id="ProtNLM"/>
    </source>
</evidence>
<dbReference type="SUPFAM" id="SSF56954">
    <property type="entry name" value="Outer membrane efflux proteins (OEP)"/>
    <property type="match status" value="1"/>
</dbReference>
<dbReference type="EMBL" id="QUNI01000004">
    <property type="protein sequence ID" value="REG99484.1"/>
    <property type="molecule type" value="Genomic_DNA"/>
</dbReference>
<sequence>MGLANYLEVIRSQENELDAQLEIIDAEYKKMNAVVELYRALGRGWNQ</sequence>
<evidence type="ECO:0000313" key="1">
    <source>
        <dbReference type="EMBL" id="REG99484.1"/>
    </source>
</evidence>
<reference evidence="1 2" key="1">
    <citation type="submission" date="2018-08" db="EMBL/GenBank/DDBJ databases">
        <title>Genomic Encyclopedia of Archaeal and Bacterial Type Strains, Phase II (KMG-II): from individual species to whole genera.</title>
        <authorList>
            <person name="Goeker M."/>
        </authorList>
    </citation>
    <scope>NUCLEOTIDE SEQUENCE [LARGE SCALE GENOMIC DNA]</scope>
    <source>
        <strain evidence="1 2">DSM 100880</strain>
    </source>
</reference>
<protein>
    <recommendedName>
        <fullName evidence="3">Outer membrane efflux protein</fullName>
    </recommendedName>
</protein>
<dbReference type="Gene3D" id="1.20.1600.10">
    <property type="entry name" value="Outer membrane efflux proteins (OEP)"/>
    <property type="match status" value="1"/>
</dbReference>
<dbReference type="GO" id="GO:0015562">
    <property type="term" value="F:efflux transmembrane transporter activity"/>
    <property type="evidence" value="ECO:0007669"/>
    <property type="project" value="InterPro"/>
</dbReference>
<dbReference type="AlphaFoldDB" id="A0A3E0EMJ4"/>
<name>A0A3E0EMJ4_9FLAO</name>